<evidence type="ECO:0000256" key="1">
    <source>
        <dbReference type="ARBA" id="ARBA00001974"/>
    </source>
</evidence>
<organism evidence="7 8">
    <name type="scientific">Mollisia scopiformis</name>
    <name type="common">Conifer needle endophyte fungus</name>
    <name type="synonym">Phialocephala scopiformis</name>
    <dbReference type="NCBI Taxonomy" id="149040"/>
    <lineage>
        <taxon>Eukaryota</taxon>
        <taxon>Fungi</taxon>
        <taxon>Dikarya</taxon>
        <taxon>Ascomycota</taxon>
        <taxon>Pezizomycotina</taxon>
        <taxon>Leotiomycetes</taxon>
        <taxon>Helotiales</taxon>
        <taxon>Mollisiaceae</taxon>
        <taxon>Mollisia</taxon>
    </lineage>
</organism>
<dbReference type="GO" id="GO:0008115">
    <property type="term" value="F:sarcosine oxidase activity"/>
    <property type="evidence" value="ECO:0007669"/>
    <property type="project" value="TreeGrafter"/>
</dbReference>
<proteinExistence type="inferred from homology"/>
<evidence type="ECO:0000256" key="2">
    <source>
        <dbReference type="ARBA" id="ARBA00010989"/>
    </source>
</evidence>
<comment type="similarity">
    <text evidence="2">Belongs to the MSOX/MTOX family.</text>
</comment>
<dbReference type="AlphaFoldDB" id="A0A194X2Y0"/>
<evidence type="ECO:0000259" key="6">
    <source>
        <dbReference type="Pfam" id="PF01266"/>
    </source>
</evidence>
<dbReference type="PANTHER" id="PTHR10961">
    <property type="entry name" value="PEROXISOMAL SARCOSINE OXIDASE"/>
    <property type="match status" value="1"/>
</dbReference>
<evidence type="ECO:0000256" key="3">
    <source>
        <dbReference type="ARBA" id="ARBA00022630"/>
    </source>
</evidence>
<evidence type="ECO:0000256" key="5">
    <source>
        <dbReference type="ARBA" id="ARBA00023002"/>
    </source>
</evidence>
<gene>
    <name evidence="7" type="ORF">LY89DRAFT_784471</name>
</gene>
<dbReference type="SUPFAM" id="SSF51905">
    <property type="entry name" value="FAD/NAD(P)-binding domain"/>
    <property type="match status" value="1"/>
</dbReference>
<evidence type="ECO:0000256" key="4">
    <source>
        <dbReference type="ARBA" id="ARBA00022827"/>
    </source>
</evidence>
<dbReference type="GeneID" id="28832517"/>
<name>A0A194X2Y0_MOLSC</name>
<dbReference type="OrthoDB" id="2219495at2759"/>
<keyword evidence="5" id="KW-0560">Oxidoreductase</keyword>
<dbReference type="GO" id="GO:0051698">
    <property type="term" value="F:saccharopine oxidase activity"/>
    <property type="evidence" value="ECO:0007669"/>
    <property type="project" value="TreeGrafter"/>
</dbReference>
<dbReference type="Gene3D" id="3.30.9.10">
    <property type="entry name" value="D-Amino Acid Oxidase, subunit A, domain 2"/>
    <property type="match status" value="1"/>
</dbReference>
<sequence>MSSPTYIIVGSGVFGASTALYMIRKYPHASVTLIDRDNFTAATRVAASWDWNKVIRADYNEIVYTKLALEAQQLWRTDQIWQPFYHESGVVYITHSKLAEKVIKNFDDLGVKVDVRACSVEETRTLYDGAFADADYTNIKEVLVNRTSGWAEAKEALQSTIQTAVDLGVKYITAEVTAVEFVGGPENRICRGVKTSTGEIITADHIILCTGAFTPRLLMDSAPESAELHAGSRIQASAVTEAIAPLIEQQRSFLETMPVGVNDNPTANGCDYGCLPLPKLNAFKYWGQVIFRNTVEHPITKESLSMPPSGPNYNQWDVPLALKEDVRGGPRSVLGNKNLSDRFEEFRICWEALTPSADFIISPHSACSGLFIATCGSFHGFKFLPILGKYVVEMLAGELDPNLQKRWAWDRELPPTEDNKQWSTKELKDLSG</sequence>
<reference evidence="7 8" key="1">
    <citation type="submission" date="2015-10" db="EMBL/GenBank/DDBJ databases">
        <title>Full genome of DAOMC 229536 Phialocephala scopiformis, a fungal endophyte of spruce producing the potent anti-insectan compound rugulosin.</title>
        <authorList>
            <consortium name="DOE Joint Genome Institute"/>
            <person name="Walker A.K."/>
            <person name="Frasz S.L."/>
            <person name="Seifert K.A."/>
            <person name="Miller J.D."/>
            <person name="Mondo S.J."/>
            <person name="Labutti K."/>
            <person name="Lipzen A."/>
            <person name="Dockter R."/>
            <person name="Kennedy M."/>
            <person name="Grigoriev I.V."/>
            <person name="Spatafora J.W."/>
        </authorList>
    </citation>
    <scope>NUCLEOTIDE SEQUENCE [LARGE SCALE GENOMIC DNA]</scope>
    <source>
        <strain evidence="7 8">CBS 120377</strain>
    </source>
</reference>
<dbReference type="Gene3D" id="3.50.50.60">
    <property type="entry name" value="FAD/NAD(P)-binding domain"/>
    <property type="match status" value="1"/>
</dbReference>
<dbReference type="EMBL" id="KQ947420">
    <property type="protein sequence ID" value="KUJ14545.1"/>
    <property type="molecule type" value="Genomic_DNA"/>
</dbReference>
<dbReference type="PANTHER" id="PTHR10961:SF37">
    <property type="entry name" value="FAD DEPENDENT OXIDOREDUCTASE DOMAIN-CONTAINING PROTEIN"/>
    <property type="match status" value="1"/>
</dbReference>
<dbReference type="InParanoid" id="A0A194X2Y0"/>
<keyword evidence="8" id="KW-1185">Reference proteome</keyword>
<accession>A0A194X2Y0</accession>
<dbReference type="InterPro" id="IPR045170">
    <property type="entry name" value="MTOX"/>
</dbReference>
<protein>
    <submittedName>
        <fullName evidence="7">FAD dependent oxidoreductase</fullName>
    </submittedName>
</protein>
<dbReference type="InterPro" id="IPR006076">
    <property type="entry name" value="FAD-dep_OxRdtase"/>
</dbReference>
<dbReference type="RefSeq" id="XP_018068900.1">
    <property type="nucleotide sequence ID" value="XM_018222791.1"/>
</dbReference>
<keyword evidence="3" id="KW-0285">Flavoprotein</keyword>
<dbReference type="Proteomes" id="UP000070700">
    <property type="component" value="Unassembled WGS sequence"/>
</dbReference>
<dbReference type="Pfam" id="PF01266">
    <property type="entry name" value="DAO"/>
    <property type="match status" value="1"/>
</dbReference>
<evidence type="ECO:0000313" key="7">
    <source>
        <dbReference type="EMBL" id="KUJ14545.1"/>
    </source>
</evidence>
<dbReference type="GO" id="GO:0050660">
    <property type="term" value="F:flavin adenine dinucleotide binding"/>
    <property type="evidence" value="ECO:0007669"/>
    <property type="project" value="InterPro"/>
</dbReference>
<evidence type="ECO:0000313" key="8">
    <source>
        <dbReference type="Proteomes" id="UP000070700"/>
    </source>
</evidence>
<keyword evidence="4" id="KW-0274">FAD</keyword>
<feature type="domain" description="FAD dependent oxidoreductase" evidence="6">
    <location>
        <begin position="6"/>
        <end position="394"/>
    </location>
</feature>
<dbReference type="InterPro" id="IPR036188">
    <property type="entry name" value="FAD/NAD-bd_sf"/>
</dbReference>
<dbReference type="KEGG" id="psco:LY89DRAFT_784471"/>
<comment type="cofactor">
    <cofactor evidence="1">
        <name>FAD</name>
        <dbReference type="ChEBI" id="CHEBI:57692"/>
    </cofactor>
</comment>